<evidence type="ECO:0000313" key="7">
    <source>
        <dbReference type="Proteomes" id="UP001525968"/>
    </source>
</evidence>
<dbReference type="Gene3D" id="3.40.190.10">
    <property type="entry name" value="Periplasmic binding protein-like II"/>
    <property type="match status" value="2"/>
</dbReference>
<dbReference type="Pfam" id="PF00126">
    <property type="entry name" value="HTH_1"/>
    <property type="match status" value="1"/>
</dbReference>
<keyword evidence="2" id="KW-0805">Transcription regulation</keyword>
<proteinExistence type="inferred from homology"/>
<accession>A0ABT2PKM4</accession>
<reference evidence="6 7" key="1">
    <citation type="submission" date="2022-09" db="EMBL/GenBank/DDBJ databases">
        <title>Draft genome of isolate Be4.</title>
        <authorList>
            <person name="Sanchez-Castro I."/>
            <person name="Martinez-Rodriguez P."/>
            <person name="Descostes M."/>
            <person name="Merroun M."/>
        </authorList>
    </citation>
    <scope>NUCLEOTIDE SEQUENCE [LARGE SCALE GENOMIC DNA]</scope>
    <source>
        <strain evidence="6 7">Be4</strain>
    </source>
</reference>
<dbReference type="RefSeq" id="WP_261500195.1">
    <property type="nucleotide sequence ID" value="NZ_JAODYH010000004.1"/>
</dbReference>
<evidence type="ECO:0000256" key="3">
    <source>
        <dbReference type="ARBA" id="ARBA00023125"/>
    </source>
</evidence>
<dbReference type="Pfam" id="PF03466">
    <property type="entry name" value="LysR_substrate"/>
    <property type="match status" value="1"/>
</dbReference>
<dbReference type="Proteomes" id="UP001525968">
    <property type="component" value="Unassembled WGS sequence"/>
</dbReference>
<organism evidence="6 7">
    <name type="scientific">Acidovorax bellezanensis</name>
    <dbReference type="NCBI Taxonomy" id="2976702"/>
    <lineage>
        <taxon>Bacteria</taxon>
        <taxon>Pseudomonadati</taxon>
        <taxon>Pseudomonadota</taxon>
        <taxon>Betaproteobacteria</taxon>
        <taxon>Burkholderiales</taxon>
        <taxon>Comamonadaceae</taxon>
        <taxon>Acidovorax</taxon>
    </lineage>
</organism>
<dbReference type="PANTHER" id="PTHR30126:SF39">
    <property type="entry name" value="HTH-TYPE TRANSCRIPTIONAL REGULATOR CYSL"/>
    <property type="match status" value="1"/>
</dbReference>
<gene>
    <name evidence="6" type="ORF">N0K08_10335</name>
</gene>
<dbReference type="PROSITE" id="PS50931">
    <property type="entry name" value="HTH_LYSR"/>
    <property type="match status" value="1"/>
</dbReference>
<evidence type="ECO:0000256" key="4">
    <source>
        <dbReference type="ARBA" id="ARBA00023163"/>
    </source>
</evidence>
<dbReference type="PRINTS" id="PR00039">
    <property type="entry name" value="HTHLYSR"/>
</dbReference>
<dbReference type="InterPro" id="IPR036388">
    <property type="entry name" value="WH-like_DNA-bd_sf"/>
</dbReference>
<protein>
    <submittedName>
        <fullName evidence="6">LysR family transcriptional regulator</fullName>
    </submittedName>
</protein>
<keyword evidence="3" id="KW-0238">DNA-binding</keyword>
<dbReference type="Gene3D" id="1.10.10.10">
    <property type="entry name" value="Winged helix-like DNA-binding domain superfamily/Winged helix DNA-binding domain"/>
    <property type="match status" value="1"/>
</dbReference>
<evidence type="ECO:0000256" key="1">
    <source>
        <dbReference type="ARBA" id="ARBA00009437"/>
    </source>
</evidence>
<dbReference type="PANTHER" id="PTHR30126">
    <property type="entry name" value="HTH-TYPE TRANSCRIPTIONAL REGULATOR"/>
    <property type="match status" value="1"/>
</dbReference>
<name>A0ABT2PKM4_9BURK</name>
<evidence type="ECO:0000259" key="5">
    <source>
        <dbReference type="PROSITE" id="PS50931"/>
    </source>
</evidence>
<keyword evidence="7" id="KW-1185">Reference proteome</keyword>
<sequence>MNSLELEFFVRVARMGSISRAALAVGMEQSTMTRHIARLERQVGVRLFHRSGRGVELTSAGVLLLQEAQSVADALARARQVAGGLGPHGPARLVVAAQPTLAQRGLPAIVRALRARFPRMQINLREGLGNQVVGWLASGEVDLALLYVPKEPGLVEVDVLMHEPLYLVSPPAAPGERGTVPGTGAEAEVTQQQVLRQPLILPSTAHGLRAIAEAMAQRCGLPLQVMIESDGSSAVTRQLVRAGLGSTLLPLAAVADEVARGEMRAQRIVQPDIVRDIALATARNRPPPLAHWEMQQVIRQAMGVLVCQGLWPGVDQMAAAAG</sequence>
<dbReference type="SUPFAM" id="SSF46785">
    <property type="entry name" value="Winged helix' DNA-binding domain"/>
    <property type="match status" value="1"/>
</dbReference>
<evidence type="ECO:0000313" key="6">
    <source>
        <dbReference type="EMBL" id="MCT9811031.1"/>
    </source>
</evidence>
<comment type="similarity">
    <text evidence="1">Belongs to the LysR transcriptional regulatory family.</text>
</comment>
<evidence type="ECO:0000256" key="2">
    <source>
        <dbReference type="ARBA" id="ARBA00023015"/>
    </source>
</evidence>
<keyword evidence="4" id="KW-0804">Transcription</keyword>
<dbReference type="InterPro" id="IPR005119">
    <property type="entry name" value="LysR_subst-bd"/>
</dbReference>
<feature type="domain" description="HTH lysR-type" evidence="5">
    <location>
        <begin position="1"/>
        <end position="58"/>
    </location>
</feature>
<dbReference type="InterPro" id="IPR000847">
    <property type="entry name" value="LysR_HTH_N"/>
</dbReference>
<dbReference type="InterPro" id="IPR036390">
    <property type="entry name" value="WH_DNA-bd_sf"/>
</dbReference>
<dbReference type="EMBL" id="JAODYH010000004">
    <property type="protein sequence ID" value="MCT9811031.1"/>
    <property type="molecule type" value="Genomic_DNA"/>
</dbReference>
<comment type="caution">
    <text evidence="6">The sequence shown here is derived from an EMBL/GenBank/DDBJ whole genome shotgun (WGS) entry which is preliminary data.</text>
</comment>
<dbReference type="SUPFAM" id="SSF53850">
    <property type="entry name" value="Periplasmic binding protein-like II"/>
    <property type="match status" value="1"/>
</dbReference>